<evidence type="ECO:0000259" key="18">
    <source>
        <dbReference type="PROSITE" id="PS50880"/>
    </source>
</evidence>
<evidence type="ECO:0000256" key="5">
    <source>
        <dbReference type="ARBA" id="ARBA00012895"/>
    </source>
</evidence>
<dbReference type="FunFam" id="3.30.1490.30:FF:000001">
    <property type="entry name" value="DNA topoisomerase 2"/>
    <property type="match status" value="1"/>
</dbReference>
<dbReference type="KEGG" id="mlr:MELLADRAFT_46846"/>
<dbReference type="FunFam" id="3.30.565.10:FF:000004">
    <property type="entry name" value="DNA topoisomerase 2"/>
    <property type="match status" value="1"/>
</dbReference>
<dbReference type="FunFam" id="3.30.1360.40:FF:000003">
    <property type="entry name" value="DNA topoisomerase 2"/>
    <property type="match status" value="1"/>
</dbReference>
<dbReference type="STRING" id="747676.F4R8C9"/>
<dbReference type="GO" id="GO:0003677">
    <property type="term" value="F:DNA binding"/>
    <property type="evidence" value="ECO:0007669"/>
    <property type="project" value="UniProtKB-UniRule"/>
</dbReference>
<evidence type="ECO:0000256" key="13">
    <source>
        <dbReference type="ARBA" id="ARBA00023235"/>
    </source>
</evidence>
<evidence type="ECO:0000259" key="19">
    <source>
        <dbReference type="PROSITE" id="PS52040"/>
    </source>
</evidence>
<keyword evidence="11 15" id="KW-0799">Topoisomerase</keyword>
<dbReference type="InterPro" id="IPR034157">
    <property type="entry name" value="TOPRIM_TopoII"/>
</dbReference>
<dbReference type="GO" id="GO:0000819">
    <property type="term" value="P:sister chromatid segregation"/>
    <property type="evidence" value="ECO:0007669"/>
    <property type="project" value="TreeGrafter"/>
</dbReference>
<dbReference type="InterPro" id="IPR013760">
    <property type="entry name" value="Topo_IIA-like_dom_sf"/>
</dbReference>
<dbReference type="EMBL" id="GL883092">
    <property type="protein sequence ID" value="EGG11633.1"/>
    <property type="molecule type" value="Genomic_DNA"/>
</dbReference>
<sequence>MSSDEEEDFDMPDVASGSDFEMDAPKSKAKAKPKAKAPAKPKTTTATTKPAKTTKATTTKATTAKPKKKDVLQSRDENTLHSDDDAGRSEEDDVVAPLPAKSSTSGPAPSKKSASQTYQKLTQLEHVLKRPDTYIGSVEAIRQYMWVYDKEKKAMANKEISFVPGLYKIVDEILVNAADNKQRDDKMDTLKVTIDPEKNLISVMNNGKGIPIEIHETEGCYIPELIFGHLLAGSNFDDDEKKTTGGRNGYGAKLANIYSTEFIVETAEATTCKKYKQTFRNNMSVKEKPKITENKKGDQYTKISFKPDLVKFNLPAENGLAGDMEALLSKRVYDMAGTLKNVKVWLNDERLKVTTFKKYVEMYTNGINEVKIPGSPGAGPPKATILYEECGKRWEVAFTPSDGQFQQISFCNSIATTKGGTHVDHVVKQLVEKITEAANKHKAKVKLKPFQVRNHLWVFVNCLVENPAFDSQTKENMTLGVSKFGSKCVMSDEFFKKVMKSGVIDSVVDFAKLKEEVALKKTDGSKRSRITGIVKLEDANNAGTKKAAECTLILTEGDSAKSLAVAGLTVIGRDNYGVFPLRGKLLNVREASGTQLLANAEIQHIKKIMGLQQGKKYTSRESLRYGSLMIMTDQDHDGSHIKGLIINFLDYFFPSLLEIPGFLVEFITPIVKVTRKKQELSFFTMPEFERWKEENNGGREWKSKYYKGLGTSDAKDAKKYFSKMSSHRIKFAPTQPTDRDLIDMAFNKKKADNRKEWLRGFEPGTHLDHNVSQISYTEFINKELILFSMADNIRSIPSMVDGFKPGQRKVLFACFKRKLKAEIKVAQLGGYCAEHSAYHHGEQSLTQTIVALAQNFVGSNNINVLSPNGQFGTRANGGKDAASARYIFTNIEKITRAIFPPQDDHVLNYLNDDGAQIEPEWYVPVLPMVLVNGSSGIGTGWSSDIPNYNPMDIVENLRRKLSDEPLEPIYPWFRGFTGHITPEAPGKFKVTGEWNQPDEDTVEITELPIRVWNLTYKELLEAWITSTDKVPALVKDYREYHTETTVHFIIQLTDKGKEAIKKDGLEKVFKLTGNVSTTNMVCFDSFGKIKKYSTPEEILEDFYDIRLEYYQKRKEFLVQDLTTTYERLSNQARFVLMIIEKKLIINNRKKAEVVIDLRKLDFRPFPRKPKPKTAGDPDQVGEDDQEEEEHDEVESAGDYDYLLSMAISRLTAEQVAKLLAERDEKEKDLQILLGKTAKDLWHVDLDAFEAEWTVSLDFP</sequence>
<evidence type="ECO:0000256" key="16">
    <source>
        <dbReference type="RuleBase" id="RU362094"/>
    </source>
</evidence>
<evidence type="ECO:0000256" key="15">
    <source>
        <dbReference type="PROSITE-ProRule" id="PRU01384"/>
    </source>
</evidence>
<dbReference type="SUPFAM" id="SSF54211">
    <property type="entry name" value="Ribosomal protein S5 domain 2-like"/>
    <property type="match status" value="1"/>
</dbReference>
<evidence type="ECO:0000256" key="10">
    <source>
        <dbReference type="ARBA" id="ARBA00022842"/>
    </source>
</evidence>
<evidence type="ECO:0000256" key="9">
    <source>
        <dbReference type="ARBA" id="ARBA00022840"/>
    </source>
</evidence>
<dbReference type="InterPro" id="IPR013506">
    <property type="entry name" value="Topo_IIA_bsu_dom2"/>
</dbReference>
<dbReference type="Gene3D" id="3.30.1490.30">
    <property type="match status" value="1"/>
</dbReference>
<dbReference type="PRINTS" id="PR00418">
    <property type="entry name" value="TPI2FAMILY"/>
</dbReference>
<dbReference type="PRINTS" id="PR01158">
    <property type="entry name" value="TOPISMRASEII"/>
</dbReference>
<feature type="active site" description="O-(5'-phospho-DNA)-tyrosine intermediate" evidence="15">
    <location>
        <position position="886"/>
    </location>
</feature>
<dbReference type="PROSITE" id="PS52040">
    <property type="entry name" value="TOPO_IIA"/>
    <property type="match status" value="1"/>
</dbReference>
<keyword evidence="7" id="KW-0479">Metal-binding</keyword>
<dbReference type="Pfam" id="PF16898">
    <property type="entry name" value="TOPRIM_C"/>
    <property type="match status" value="1"/>
</dbReference>
<name>F4R8C9_MELLP</name>
<dbReference type="VEuPathDB" id="FungiDB:MELLADRAFT_46846"/>
<dbReference type="AlphaFoldDB" id="F4R8C9"/>
<feature type="compositionally biased region" description="Acidic residues" evidence="17">
    <location>
        <begin position="1"/>
        <end position="11"/>
    </location>
</feature>
<dbReference type="InterPro" id="IPR013757">
    <property type="entry name" value="Topo_IIA_A_a_sf"/>
</dbReference>
<dbReference type="Pfam" id="PF00204">
    <property type="entry name" value="DNA_gyraseB"/>
    <property type="match status" value="1"/>
</dbReference>
<dbReference type="InterPro" id="IPR013759">
    <property type="entry name" value="Topo_IIA_B_C"/>
</dbReference>
<dbReference type="OrthoDB" id="276498at2759"/>
<evidence type="ECO:0000313" key="21">
    <source>
        <dbReference type="Proteomes" id="UP000001072"/>
    </source>
</evidence>
<evidence type="ECO:0000256" key="7">
    <source>
        <dbReference type="ARBA" id="ARBA00022723"/>
    </source>
</evidence>
<dbReference type="InterPro" id="IPR018522">
    <property type="entry name" value="TopoIIA_CS"/>
</dbReference>
<dbReference type="InterPro" id="IPR036890">
    <property type="entry name" value="HATPase_C_sf"/>
</dbReference>
<keyword evidence="8 16" id="KW-0547">Nucleotide-binding</keyword>
<dbReference type="SMART" id="SM00433">
    <property type="entry name" value="TOP2c"/>
    <property type="match status" value="1"/>
</dbReference>
<comment type="cofactor">
    <cofactor evidence="3">
        <name>Mg(2+)</name>
        <dbReference type="ChEBI" id="CHEBI:18420"/>
    </cofactor>
</comment>
<dbReference type="Gene3D" id="3.30.230.10">
    <property type="match status" value="1"/>
</dbReference>
<dbReference type="eggNOG" id="KOG0355">
    <property type="taxonomic scope" value="Eukaryota"/>
</dbReference>
<dbReference type="GO" id="GO:0000712">
    <property type="term" value="P:resolution of meiotic recombination intermediates"/>
    <property type="evidence" value="ECO:0007669"/>
    <property type="project" value="TreeGrafter"/>
</dbReference>
<feature type="compositionally biased region" description="Basic residues" evidence="17">
    <location>
        <begin position="27"/>
        <end position="39"/>
    </location>
</feature>
<keyword evidence="13 15" id="KW-0413">Isomerase</keyword>
<comment type="function">
    <text evidence="14 16">Control of topological states of DNA by transient breakage and subsequent rejoining of DNA strands. Topoisomerase II makes double-strand breaks.</text>
</comment>
<evidence type="ECO:0000256" key="12">
    <source>
        <dbReference type="ARBA" id="ARBA00023125"/>
    </source>
</evidence>
<dbReference type="PROSITE" id="PS50880">
    <property type="entry name" value="TOPRIM"/>
    <property type="match status" value="1"/>
</dbReference>
<evidence type="ECO:0000256" key="6">
    <source>
        <dbReference type="ARBA" id="ARBA00019635"/>
    </source>
</evidence>
<keyword evidence="9 16" id="KW-0067">ATP-binding</keyword>
<dbReference type="InterPro" id="IPR050634">
    <property type="entry name" value="DNA_Topoisomerase_II"/>
</dbReference>
<evidence type="ECO:0000313" key="20">
    <source>
        <dbReference type="EMBL" id="EGG11633.1"/>
    </source>
</evidence>
<dbReference type="FunCoup" id="F4R8C9">
    <property type="interactions" value="687"/>
</dbReference>
<reference evidence="21" key="1">
    <citation type="journal article" date="2011" name="Proc. Natl. Acad. Sci. U.S.A.">
        <title>Obligate biotrophy features unraveled by the genomic analysis of rust fungi.</title>
        <authorList>
            <person name="Duplessis S."/>
            <person name="Cuomo C.A."/>
            <person name="Lin Y.-C."/>
            <person name="Aerts A."/>
            <person name="Tisserant E."/>
            <person name="Veneault-Fourrey C."/>
            <person name="Joly D.L."/>
            <person name="Hacquard S."/>
            <person name="Amselem J."/>
            <person name="Cantarel B.L."/>
            <person name="Chiu R."/>
            <person name="Coutinho P.M."/>
            <person name="Feau N."/>
            <person name="Field M."/>
            <person name="Frey P."/>
            <person name="Gelhaye E."/>
            <person name="Goldberg J."/>
            <person name="Grabherr M.G."/>
            <person name="Kodira C.D."/>
            <person name="Kohler A."/>
            <person name="Kuees U."/>
            <person name="Lindquist E.A."/>
            <person name="Lucas S.M."/>
            <person name="Mago R."/>
            <person name="Mauceli E."/>
            <person name="Morin E."/>
            <person name="Murat C."/>
            <person name="Pangilinan J.L."/>
            <person name="Park R."/>
            <person name="Pearson M."/>
            <person name="Quesneville H."/>
            <person name="Rouhier N."/>
            <person name="Sakthikumar S."/>
            <person name="Salamov A.A."/>
            <person name="Schmutz J."/>
            <person name="Selles B."/>
            <person name="Shapiro H."/>
            <person name="Tanguay P."/>
            <person name="Tuskan G.A."/>
            <person name="Henrissat B."/>
            <person name="Van de Peer Y."/>
            <person name="Rouze P."/>
            <person name="Ellis J.G."/>
            <person name="Dodds P.N."/>
            <person name="Schein J.E."/>
            <person name="Zhong S."/>
            <person name="Hamelin R.C."/>
            <person name="Grigoriev I.V."/>
            <person name="Szabo L.J."/>
            <person name="Martin F."/>
        </authorList>
    </citation>
    <scope>NUCLEOTIDE SEQUENCE [LARGE SCALE GENOMIC DNA]</scope>
    <source>
        <strain evidence="21">98AG31 / pathotype 3-4-7</strain>
    </source>
</reference>
<dbReference type="FunFam" id="3.40.50.670:FF:000001">
    <property type="entry name" value="DNA topoisomerase 2"/>
    <property type="match status" value="2"/>
</dbReference>
<evidence type="ECO:0000256" key="11">
    <source>
        <dbReference type="ARBA" id="ARBA00023029"/>
    </source>
</evidence>
<dbReference type="HOGENOM" id="CLU_001935_1_1_1"/>
<dbReference type="RefSeq" id="XP_007405268.1">
    <property type="nucleotide sequence ID" value="XM_007405206.1"/>
</dbReference>
<dbReference type="CDD" id="cd03481">
    <property type="entry name" value="TopoIIA_Trans_ScTopoIIA"/>
    <property type="match status" value="1"/>
</dbReference>
<feature type="compositionally biased region" description="Basic and acidic residues" evidence="17">
    <location>
        <begin position="69"/>
        <end position="89"/>
    </location>
</feature>
<dbReference type="SMART" id="SM00387">
    <property type="entry name" value="HATPase_c"/>
    <property type="match status" value="1"/>
</dbReference>
<dbReference type="Gene3D" id="1.10.268.10">
    <property type="entry name" value="Topoisomerase, domain 3"/>
    <property type="match status" value="1"/>
</dbReference>
<dbReference type="Gene3D" id="3.40.50.670">
    <property type="match status" value="1"/>
</dbReference>
<dbReference type="InterPro" id="IPR003594">
    <property type="entry name" value="HATPase_dom"/>
</dbReference>
<dbReference type="FunFam" id="3.30.230.10:FF:000008">
    <property type="entry name" value="DNA topoisomerase 2"/>
    <property type="match status" value="1"/>
</dbReference>
<proteinExistence type="inferred from homology"/>
<feature type="compositionally biased region" description="Low complexity" evidence="17">
    <location>
        <begin position="40"/>
        <end position="64"/>
    </location>
</feature>
<dbReference type="CDD" id="cd16930">
    <property type="entry name" value="HATPase_TopII-like"/>
    <property type="match status" value="1"/>
</dbReference>
<dbReference type="Pfam" id="PF00521">
    <property type="entry name" value="DNA_topoisoIV"/>
    <property type="match status" value="1"/>
</dbReference>
<feature type="domain" description="Topo IIA-type catalytic" evidence="19">
    <location>
        <begin position="796"/>
        <end position="1245"/>
    </location>
</feature>
<comment type="cofactor">
    <cofactor evidence="2">
        <name>Ca(2+)</name>
        <dbReference type="ChEBI" id="CHEBI:29108"/>
    </cofactor>
</comment>
<accession>F4R8C9</accession>
<feature type="region of interest" description="Disordered" evidence="17">
    <location>
        <begin position="1"/>
        <end position="117"/>
    </location>
</feature>
<dbReference type="InterPro" id="IPR001241">
    <property type="entry name" value="Topo_IIA"/>
</dbReference>
<dbReference type="InterPro" id="IPR020568">
    <property type="entry name" value="Ribosomal_Su5_D2-typ_SF"/>
</dbReference>
<dbReference type="GO" id="GO:0005524">
    <property type="term" value="F:ATP binding"/>
    <property type="evidence" value="ECO:0007669"/>
    <property type="project" value="UniProtKB-UniRule"/>
</dbReference>
<dbReference type="InterPro" id="IPR006171">
    <property type="entry name" value="TOPRIM_dom"/>
</dbReference>
<evidence type="ECO:0000256" key="4">
    <source>
        <dbReference type="ARBA" id="ARBA00011080"/>
    </source>
</evidence>
<evidence type="ECO:0000256" key="17">
    <source>
        <dbReference type="SAM" id="MobiDB-lite"/>
    </source>
</evidence>
<dbReference type="InterPro" id="IPR013758">
    <property type="entry name" value="Topo_IIA_A/C_ab"/>
</dbReference>
<dbReference type="GO" id="GO:0046872">
    <property type="term" value="F:metal ion binding"/>
    <property type="evidence" value="ECO:0007669"/>
    <property type="project" value="UniProtKB-KW"/>
</dbReference>
<dbReference type="CDD" id="cd00187">
    <property type="entry name" value="TOP4c"/>
    <property type="match status" value="1"/>
</dbReference>
<dbReference type="SUPFAM" id="SSF55874">
    <property type="entry name" value="ATPase domain of HSP90 chaperone/DNA topoisomerase II/histidine kinase"/>
    <property type="match status" value="1"/>
</dbReference>
<dbReference type="SMART" id="SM00434">
    <property type="entry name" value="TOP4c"/>
    <property type="match status" value="1"/>
</dbReference>
<dbReference type="InParanoid" id="F4R8C9"/>
<dbReference type="Gene3D" id="3.30.565.10">
    <property type="entry name" value="Histidine kinase-like ATPase, C-terminal domain"/>
    <property type="match status" value="1"/>
</dbReference>
<organism evidence="21">
    <name type="scientific">Melampsora larici-populina (strain 98AG31 / pathotype 3-4-7)</name>
    <name type="common">Poplar leaf rust fungus</name>
    <dbReference type="NCBI Taxonomy" id="747676"/>
    <lineage>
        <taxon>Eukaryota</taxon>
        <taxon>Fungi</taxon>
        <taxon>Dikarya</taxon>
        <taxon>Basidiomycota</taxon>
        <taxon>Pucciniomycotina</taxon>
        <taxon>Pucciniomycetes</taxon>
        <taxon>Pucciniales</taxon>
        <taxon>Melampsoraceae</taxon>
        <taxon>Melampsora</taxon>
    </lineage>
</organism>
<feature type="compositionally biased region" description="Polar residues" evidence="17">
    <location>
        <begin position="101"/>
        <end position="117"/>
    </location>
</feature>
<evidence type="ECO:0000256" key="1">
    <source>
        <dbReference type="ARBA" id="ARBA00000185"/>
    </source>
</evidence>
<dbReference type="InterPro" id="IPR002205">
    <property type="entry name" value="Topo_IIA_dom_A"/>
</dbReference>
<dbReference type="Proteomes" id="UP000001072">
    <property type="component" value="Unassembled WGS sequence"/>
</dbReference>
<protein>
    <recommendedName>
        <fullName evidence="6 16">DNA topoisomerase 2</fullName>
        <ecNumber evidence="5 16">5.6.2.2</ecNumber>
    </recommendedName>
</protein>
<dbReference type="InterPro" id="IPR014721">
    <property type="entry name" value="Ribsml_uS5_D2-typ_fold_subgr"/>
</dbReference>
<dbReference type="InterPro" id="IPR001154">
    <property type="entry name" value="TopoII_euk"/>
</dbReference>
<dbReference type="CDD" id="cd03365">
    <property type="entry name" value="TOPRIM_TopoIIA"/>
    <property type="match status" value="1"/>
</dbReference>
<evidence type="ECO:0000256" key="8">
    <source>
        <dbReference type="ARBA" id="ARBA00022741"/>
    </source>
</evidence>
<comment type="similarity">
    <text evidence="4 16">Belongs to the type II topoisomerase family.</text>
</comment>
<feature type="domain" description="Toprim" evidence="18">
    <location>
        <begin position="550"/>
        <end position="664"/>
    </location>
</feature>
<dbReference type="GeneID" id="18928377"/>
<dbReference type="EC" id="5.6.2.2" evidence="5 16"/>
<dbReference type="InterPro" id="IPR031660">
    <property type="entry name" value="TOPRIM_C"/>
</dbReference>
<evidence type="ECO:0000256" key="14">
    <source>
        <dbReference type="ARBA" id="ARBA00053943"/>
    </source>
</evidence>
<gene>
    <name evidence="20" type="ORF">MELLADRAFT_46846</name>
</gene>
<comment type="catalytic activity">
    <reaction evidence="1 15 16">
        <text>ATP-dependent breakage, passage and rejoining of double-stranded DNA.</text>
        <dbReference type="EC" id="5.6.2.2"/>
    </reaction>
</comment>
<keyword evidence="12 15" id="KW-0238">DNA-binding</keyword>
<feature type="compositionally biased region" description="Acidic residues" evidence="17">
    <location>
        <begin position="1179"/>
        <end position="1194"/>
    </location>
</feature>
<evidence type="ECO:0000256" key="3">
    <source>
        <dbReference type="ARBA" id="ARBA00001946"/>
    </source>
</evidence>
<dbReference type="PANTHER" id="PTHR10169">
    <property type="entry name" value="DNA TOPOISOMERASE/GYRASE"/>
    <property type="match status" value="1"/>
</dbReference>
<dbReference type="PROSITE" id="PS00177">
    <property type="entry name" value="TOPOISOMERASE_II"/>
    <property type="match status" value="1"/>
</dbReference>
<dbReference type="GO" id="GO:0006265">
    <property type="term" value="P:DNA topological change"/>
    <property type="evidence" value="ECO:0007669"/>
    <property type="project" value="UniProtKB-UniRule"/>
</dbReference>
<dbReference type="GO" id="GO:0005634">
    <property type="term" value="C:nucleus"/>
    <property type="evidence" value="ECO:0007669"/>
    <property type="project" value="TreeGrafter"/>
</dbReference>
<dbReference type="GO" id="GO:0003918">
    <property type="term" value="F:DNA topoisomerase type II (double strand cut, ATP-hydrolyzing) activity"/>
    <property type="evidence" value="ECO:0007669"/>
    <property type="project" value="UniProtKB-UniRule"/>
</dbReference>
<comment type="subunit">
    <text evidence="16">Homodimer.</text>
</comment>
<dbReference type="Pfam" id="PF01751">
    <property type="entry name" value="Toprim"/>
    <property type="match status" value="1"/>
</dbReference>
<feature type="region of interest" description="Disordered" evidence="17">
    <location>
        <begin position="1166"/>
        <end position="1194"/>
    </location>
</feature>
<dbReference type="Gene3D" id="3.30.1360.40">
    <property type="match status" value="1"/>
</dbReference>
<dbReference type="Gene3D" id="3.90.199.10">
    <property type="entry name" value="Topoisomerase II, domain 5"/>
    <property type="match status" value="1"/>
</dbReference>
<dbReference type="Pfam" id="PF02518">
    <property type="entry name" value="HATPase_c"/>
    <property type="match status" value="1"/>
</dbReference>
<dbReference type="SUPFAM" id="SSF56719">
    <property type="entry name" value="Type II DNA topoisomerase"/>
    <property type="match status" value="1"/>
</dbReference>
<dbReference type="FunFam" id="3.90.199.10:FF:000002">
    <property type="entry name" value="DNA topoisomerase 2"/>
    <property type="match status" value="1"/>
</dbReference>
<keyword evidence="21" id="KW-1185">Reference proteome</keyword>
<dbReference type="PANTHER" id="PTHR10169:SF38">
    <property type="entry name" value="DNA TOPOISOMERASE 2"/>
    <property type="match status" value="1"/>
</dbReference>
<evidence type="ECO:0000256" key="2">
    <source>
        <dbReference type="ARBA" id="ARBA00001913"/>
    </source>
</evidence>
<keyword evidence="10" id="KW-0460">Magnesium</keyword>